<accession>A0A8T1QWT6</accession>
<keyword evidence="2" id="KW-1185">Reference proteome</keyword>
<dbReference type="EMBL" id="CM031811">
    <property type="protein sequence ID" value="KAG6658987.1"/>
    <property type="molecule type" value="Genomic_DNA"/>
</dbReference>
<dbReference type="Proteomes" id="UP000811609">
    <property type="component" value="Chromosome 3"/>
</dbReference>
<evidence type="ECO:0000313" key="1">
    <source>
        <dbReference type="EMBL" id="KAG6658987.1"/>
    </source>
</evidence>
<protein>
    <submittedName>
        <fullName evidence="1">Uncharacterized protein</fullName>
    </submittedName>
</protein>
<sequence length="74" mass="8218">MIVNILTDRLVTNWKKMVSKIKGQALMGIYGKNNGELPVSSEKTVIPHQVIQIQGVLLGVIRTSIMHIHEVALN</sequence>
<dbReference type="AlphaFoldDB" id="A0A8T1QWT6"/>
<proteinExistence type="predicted"/>
<comment type="caution">
    <text evidence="1">The sequence shown here is derived from an EMBL/GenBank/DDBJ whole genome shotgun (WGS) entry which is preliminary data.</text>
</comment>
<evidence type="ECO:0000313" key="2">
    <source>
        <dbReference type="Proteomes" id="UP000811609"/>
    </source>
</evidence>
<reference evidence="1" key="1">
    <citation type="submission" date="2020-12" db="EMBL/GenBank/DDBJ databases">
        <title>WGS assembly of Carya illinoinensis cv. Pawnee.</title>
        <authorList>
            <person name="Platts A."/>
            <person name="Shu S."/>
            <person name="Wright S."/>
            <person name="Barry K."/>
            <person name="Edger P."/>
            <person name="Pires J.C."/>
            <person name="Schmutz J."/>
        </authorList>
    </citation>
    <scope>NUCLEOTIDE SEQUENCE</scope>
    <source>
        <tissue evidence="1">Leaf</tissue>
    </source>
</reference>
<gene>
    <name evidence="1" type="ORF">CIPAW_03G001300</name>
</gene>
<organism evidence="1 2">
    <name type="scientific">Carya illinoinensis</name>
    <name type="common">Pecan</name>
    <dbReference type="NCBI Taxonomy" id="32201"/>
    <lineage>
        <taxon>Eukaryota</taxon>
        <taxon>Viridiplantae</taxon>
        <taxon>Streptophyta</taxon>
        <taxon>Embryophyta</taxon>
        <taxon>Tracheophyta</taxon>
        <taxon>Spermatophyta</taxon>
        <taxon>Magnoliopsida</taxon>
        <taxon>eudicotyledons</taxon>
        <taxon>Gunneridae</taxon>
        <taxon>Pentapetalae</taxon>
        <taxon>rosids</taxon>
        <taxon>fabids</taxon>
        <taxon>Fagales</taxon>
        <taxon>Juglandaceae</taxon>
        <taxon>Carya</taxon>
    </lineage>
</organism>
<name>A0A8T1QWT6_CARIL</name>